<dbReference type="PANTHER" id="PTHR34009:SF2">
    <property type="entry name" value="PROTEIN STAR"/>
    <property type="match status" value="1"/>
</dbReference>
<gene>
    <name evidence="2" type="ORF">PQR08_17820</name>
</gene>
<sequence>MSQYEAAEKMHQYYRDVFTREFSFPAIGNLPRELVQTALNSCDTAALAEHLMPVHSGLPANKDAALKLMLLLISQANLAFDASRDGLQTPLQRPLVDAIKTGVDRVLSLDPTEQYVVIAAQLLYRLGEIEAMIALLNQVPMLVEKSATLQMMMSMVSTIAGDYEAALPFLERLFAANVQARNPTVSLMGMACAYKLGERPTDPVDFSILTAPVAAHAPLPSLNWLIRPEAGVRSRPTALIACDENYFFAHALALIGSLRETNAEELCVHLHLYAPNPSVRAYVTQLYERFPELTITATFEEPTWVKEGANVYFASRRFVVASQLLEMLNAPVMVVDADCLFRKSWRKWIAEHDLHADVITTDLPFAPFWEKVPGGFVYLAPTEISRRYISLAAALIQHNLAQHNRLWFLDQIGLSVAFDEVLANAPAGSWQGGKKLFDISHSDDALTWVVTTVKHSKGRYHDYKRSVLERQGWLSWNTPGDIFQILSERTQKVDFIQVGAMDGKSYDPIHPYVKQFGWKGILIEPLPDMMVQLKANYAGTNGLIFENVAIAEQAGSFPLYRVTQETIRKHNLPHWLGGMSTFSDTKLKDFEDYVEVQMVEGLPLRAVLDRNAVSHIDVLQIDTEGFDYRVFRQFDFTAYRPKVINIEVVNLSQEEHAALASDLVDQGYIFFYYEMDLMAVDLRFFDAALPEKLTIAEAEALA</sequence>
<dbReference type="NCBIfam" id="TIGR01444">
    <property type="entry name" value="fkbM_fam"/>
    <property type="match status" value="1"/>
</dbReference>
<dbReference type="GO" id="GO:0008168">
    <property type="term" value="F:methyltransferase activity"/>
    <property type="evidence" value="ECO:0007669"/>
    <property type="project" value="UniProtKB-KW"/>
</dbReference>
<accession>A0ABW9CPZ2</accession>
<dbReference type="Pfam" id="PF05050">
    <property type="entry name" value="Methyltransf_21"/>
    <property type="match status" value="1"/>
</dbReference>
<evidence type="ECO:0000313" key="2">
    <source>
        <dbReference type="EMBL" id="MFM0519285.1"/>
    </source>
</evidence>
<dbReference type="RefSeq" id="WP_408161983.1">
    <property type="nucleotide sequence ID" value="NZ_JAQQDB010000015.1"/>
</dbReference>
<dbReference type="Proteomes" id="UP001629462">
    <property type="component" value="Unassembled WGS sequence"/>
</dbReference>
<feature type="domain" description="Methyltransferase FkbM" evidence="1">
    <location>
        <begin position="497"/>
        <end position="669"/>
    </location>
</feature>
<reference evidence="2 3" key="1">
    <citation type="journal article" date="2024" name="Chem. Sci.">
        <title>Discovery of megapolipeptins by genome mining of a Burkholderiales bacteria collection.</title>
        <authorList>
            <person name="Paulo B.S."/>
            <person name="Recchia M.J.J."/>
            <person name="Lee S."/>
            <person name="Fergusson C.H."/>
            <person name="Romanowski S.B."/>
            <person name="Hernandez A."/>
            <person name="Krull N."/>
            <person name="Liu D.Y."/>
            <person name="Cavanagh H."/>
            <person name="Bos A."/>
            <person name="Gray C.A."/>
            <person name="Murphy B.T."/>
            <person name="Linington R.G."/>
            <person name="Eustaquio A.S."/>
        </authorList>
    </citation>
    <scope>NUCLEOTIDE SEQUENCE [LARGE SCALE GENOMIC DNA]</scope>
    <source>
        <strain evidence="2 3">RL17-374-BIF-D</strain>
    </source>
</reference>
<dbReference type="EMBL" id="JAQQDB010000015">
    <property type="protein sequence ID" value="MFM0519285.1"/>
    <property type="molecule type" value="Genomic_DNA"/>
</dbReference>
<protein>
    <submittedName>
        <fullName evidence="2">FkbM family methyltransferase</fullName>
    </submittedName>
</protein>
<dbReference type="InterPro" id="IPR053202">
    <property type="entry name" value="EGF_Rcpt_Signaling_Reg"/>
</dbReference>
<name>A0ABW9CPZ2_9BURK</name>
<dbReference type="InterPro" id="IPR006342">
    <property type="entry name" value="FkbM_mtfrase"/>
</dbReference>
<keyword evidence="2" id="KW-0808">Transferase</keyword>
<keyword evidence="2" id="KW-0489">Methyltransferase</keyword>
<dbReference type="GO" id="GO:0032259">
    <property type="term" value="P:methylation"/>
    <property type="evidence" value="ECO:0007669"/>
    <property type="project" value="UniProtKB-KW"/>
</dbReference>
<dbReference type="InterPro" id="IPR029063">
    <property type="entry name" value="SAM-dependent_MTases_sf"/>
</dbReference>
<dbReference type="Gene3D" id="3.40.50.150">
    <property type="entry name" value="Vaccinia Virus protein VP39"/>
    <property type="match status" value="1"/>
</dbReference>
<dbReference type="SUPFAM" id="SSF53335">
    <property type="entry name" value="S-adenosyl-L-methionine-dependent methyltransferases"/>
    <property type="match status" value="1"/>
</dbReference>
<comment type="caution">
    <text evidence="2">The sequence shown here is derived from an EMBL/GenBank/DDBJ whole genome shotgun (WGS) entry which is preliminary data.</text>
</comment>
<keyword evidence="3" id="KW-1185">Reference proteome</keyword>
<evidence type="ECO:0000259" key="1">
    <source>
        <dbReference type="Pfam" id="PF05050"/>
    </source>
</evidence>
<dbReference type="PANTHER" id="PTHR34009">
    <property type="entry name" value="PROTEIN STAR"/>
    <property type="match status" value="1"/>
</dbReference>
<evidence type="ECO:0000313" key="3">
    <source>
        <dbReference type="Proteomes" id="UP001629462"/>
    </source>
</evidence>
<proteinExistence type="predicted"/>
<organism evidence="2 3">
    <name type="scientific">Caballeronia jiangsuensis</name>
    <dbReference type="NCBI Taxonomy" id="1458357"/>
    <lineage>
        <taxon>Bacteria</taxon>
        <taxon>Pseudomonadati</taxon>
        <taxon>Pseudomonadota</taxon>
        <taxon>Betaproteobacteria</taxon>
        <taxon>Burkholderiales</taxon>
        <taxon>Burkholderiaceae</taxon>
        <taxon>Caballeronia</taxon>
    </lineage>
</organism>